<dbReference type="PANTHER" id="PTHR43755">
    <property type="match status" value="1"/>
</dbReference>
<evidence type="ECO:0000313" key="3">
    <source>
        <dbReference type="Proteomes" id="UP001595974"/>
    </source>
</evidence>
<sequence length="381" mass="42260">MTTAQNPRHIVVLGAGFAGLSTIRELRRRDPAAQITLVAPRPELHYLPGIIWIPSGLRRREDLIVPLDGFLQRQRVRFVPAEVTGLADNGRTVQTSTGDVVNDGLVLATGGRFIKKLPGIEHAITPCEGISAAERIRDRLREMTGGTIAVGFAGNPNEPSAVRGGPMFEFLFGIDEQLKREGRRQHFDLVFFNPSSEPGNRLGMKTVKHLLREMERRGIRTHLGHKLVRFEADQVVTEGGSFAADLILFMPGMTGNTWFDATTLPRSPGGLVQADAHCRVPGFERVVVVGDSGSFPGPDWMPKQAHMADLQAKAAAANLIADLDGRPSSETFRVELICIVDAIDHGTLVWRTPQRNVLLPSTRLFHWAKRGFEWNYLRQYR</sequence>
<dbReference type="InterPro" id="IPR052541">
    <property type="entry name" value="SQRD"/>
</dbReference>
<dbReference type="Pfam" id="PF07992">
    <property type="entry name" value="Pyr_redox_2"/>
    <property type="match status" value="1"/>
</dbReference>
<organism evidence="2 3">
    <name type="scientific">Thauera sinica</name>
    <dbReference type="NCBI Taxonomy" id="2665146"/>
    <lineage>
        <taxon>Bacteria</taxon>
        <taxon>Pseudomonadati</taxon>
        <taxon>Pseudomonadota</taxon>
        <taxon>Betaproteobacteria</taxon>
        <taxon>Rhodocyclales</taxon>
        <taxon>Zoogloeaceae</taxon>
        <taxon>Thauera</taxon>
    </lineage>
</organism>
<protein>
    <submittedName>
        <fullName evidence="2">NAD(P)/FAD-dependent oxidoreductase</fullName>
        <ecNumber evidence="2">1.6.5.-</ecNumber>
    </submittedName>
</protein>
<name>A0ABW1AN39_9RHOO</name>
<keyword evidence="3" id="KW-1185">Reference proteome</keyword>
<dbReference type="GO" id="GO:0016491">
    <property type="term" value="F:oxidoreductase activity"/>
    <property type="evidence" value="ECO:0007669"/>
    <property type="project" value="UniProtKB-KW"/>
</dbReference>
<dbReference type="PANTHER" id="PTHR43755:SF1">
    <property type="entry name" value="FAD-DEPENDENT PYRIDINE NUCLEOTIDE-DISULPHIDE OXIDOREDUCTASE"/>
    <property type="match status" value="1"/>
</dbReference>
<dbReference type="InterPro" id="IPR023753">
    <property type="entry name" value="FAD/NAD-binding_dom"/>
</dbReference>
<dbReference type="EC" id="1.6.5.-" evidence="2"/>
<evidence type="ECO:0000313" key="2">
    <source>
        <dbReference type="EMBL" id="MFC5768590.1"/>
    </source>
</evidence>
<dbReference type="EMBL" id="JBHSOG010000011">
    <property type="protein sequence ID" value="MFC5768590.1"/>
    <property type="molecule type" value="Genomic_DNA"/>
</dbReference>
<gene>
    <name evidence="2" type="ORF">ACFPTN_04320</name>
</gene>
<accession>A0ABW1AN39</accession>
<feature type="domain" description="FAD/NAD(P)-binding" evidence="1">
    <location>
        <begin position="9"/>
        <end position="307"/>
    </location>
</feature>
<reference evidence="3" key="1">
    <citation type="journal article" date="2019" name="Int. J. Syst. Evol. Microbiol.">
        <title>The Global Catalogue of Microorganisms (GCM) 10K type strain sequencing project: providing services to taxonomists for standard genome sequencing and annotation.</title>
        <authorList>
            <consortium name="The Broad Institute Genomics Platform"/>
            <consortium name="The Broad Institute Genome Sequencing Center for Infectious Disease"/>
            <person name="Wu L."/>
            <person name="Ma J."/>
        </authorList>
    </citation>
    <scope>NUCLEOTIDE SEQUENCE [LARGE SCALE GENOMIC DNA]</scope>
    <source>
        <strain evidence="3">SHR3</strain>
    </source>
</reference>
<keyword evidence="2" id="KW-0560">Oxidoreductase</keyword>
<dbReference type="Proteomes" id="UP001595974">
    <property type="component" value="Unassembled WGS sequence"/>
</dbReference>
<comment type="caution">
    <text evidence="2">The sequence shown here is derived from an EMBL/GenBank/DDBJ whole genome shotgun (WGS) entry which is preliminary data.</text>
</comment>
<proteinExistence type="predicted"/>
<dbReference type="SUPFAM" id="SSF51905">
    <property type="entry name" value="FAD/NAD(P)-binding domain"/>
    <property type="match status" value="1"/>
</dbReference>
<dbReference type="Gene3D" id="3.50.50.100">
    <property type="match status" value="1"/>
</dbReference>
<evidence type="ECO:0000259" key="1">
    <source>
        <dbReference type="Pfam" id="PF07992"/>
    </source>
</evidence>
<dbReference type="InterPro" id="IPR036188">
    <property type="entry name" value="FAD/NAD-bd_sf"/>
</dbReference>
<dbReference type="RefSeq" id="WP_024000745.1">
    <property type="nucleotide sequence ID" value="NZ_JBHSOG010000011.1"/>
</dbReference>